<keyword evidence="6 12" id="KW-0067">ATP-binding</keyword>
<dbReference type="PANTHER" id="PTHR48082:SF2">
    <property type="entry name" value="ATP SYNTHASE SUBUNIT ALPHA, MITOCHONDRIAL"/>
    <property type="match status" value="1"/>
</dbReference>
<comment type="caution">
    <text evidence="16">The sequence shown here is derived from an EMBL/GenBank/DDBJ whole genome shotgun (WGS) entry which is preliminary data.</text>
</comment>
<dbReference type="Gene3D" id="3.40.50.300">
    <property type="entry name" value="P-loop containing nucleotide triphosphate hydrolases"/>
    <property type="match status" value="1"/>
</dbReference>
<comment type="similarity">
    <text evidence="2 11">Belongs to the ATPase alpha/beta chains family.</text>
</comment>
<comment type="function">
    <text evidence="12">Produces ATP from ADP in the presence of a proton gradient across the membrane.</text>
</comment>
<evidence type="ECO:0000256" key="8">
    <source>
        <dbReference type="ARBA" id="ARBA00023136"/>
    </source>
</evidence>
<name>A0ABN8QC36_9CNID</name>
<dbReference type="SUPFAM" id="SSF47917">
    <property type="entry name" value="C-terminal domain of alpha and beta subunits of F1 ATP synthase"/>
    <property type="match status" value="1"/>
</dbReference>
<evidence type="ECO:0000256" key="6">
    <source>
        <dbReference type="ARBA" id="ARBA00022840"/>
    </source>
</evidence>
<dbReference type="InterPro" id="IPR027417">
    <property type="entry name" value="P-loop_NTPase"/>
</dbReference>
<evidence type="ECO:0000259" key="14">
    <source>
        <dbReference type="Pfam" id="PF00306"/>
    </source>
</evidence>
<dbReference type="Pfam" id="PF00006">
    <property type="entry name" value="ATP-synt_ab"/>
    <property type="match status" value="1"/>
</dbReference>
<sequence length="552" mass="59595">MLSSRLSSILARNLVRRTPQIYHGSLGALTVAVRNITSSSPSLASAGTAEVSSILEQRILGSAPKAELEETGRVLSIGDGIARVYGLKNIQAEEMVEFSSGLKGMALNLEPDNVGVVVFGNDKLIKEGDVVKRTGAIVDVPVGEGMLGRVVDALGNPIDGKGELADVTRARVGIKAPGIIPRTSVNEPMLTGIKAVDSLVPIGRGQRELIIGDRQTGKTAIAIDTIINQKKFNEGTDEKKKLYCIYVAIGQKRSTVAQLVKRLTDADAMKYTIVVSATASDAAPLQYLAPYSGCAMGEFFRDNGKHALIIYDDLSKQAVAYRQMSLLLRRPPGREAYPGDVFYLHSRLLERAAKMNDDNQGGSLTALPVIETQAGDVSAYIPTNVISITDGQIFLETELFYKGIRPAINVGLSVSRVGSAAQTKAMKQVAGSMKLELAQYREVAAFAQFGSDLDAATQSLLNRGVRLTELLKQGQYVPMEIAEQVAVIYAGVRGHLDKVDPSRITAFEEAFLKHIRSTQQELLNTIRKEGVISEDTDAKLKKIVTEFVASFD</sequence>
<keyword evidence="10 12" id="KW-0066">ATP synthesis</keyword>
<dbReference type="Pfam" id="PF00306">
    <property type="entry name" value="ATP-synt_ab_C"/>
    <property type="match status" value="1"/>
</dbReference>
<evidence type="ECO:0000256" key="4">
    <source>
        <dbReference type="ARBA" id="ARBA00022741"/>
    </source>
</evidence>
<keyword evidence="4 12" id="KW-0547">Nucleotide-binding</keyword>
<dbReference type="Gene3D" id="2.40.30.20">
    <property type="match status" value="1"/>
</dbReference>
<dbReference type="EMBL" id="CALNXI010001243">
    <property type="protein sequence ID" value="CAH3161636.1"/>
    <property type="molecule type" value="Genomic_DNA"/>
</dbReference>
<dbReference type="PIRSF" id="PIRSF039088">
    <property type="entry name" value="F_ATPase_subunit_alpha"/>
    <property type="match status" value="1"/>
</dbReference>
<evidence type="ECO:0000256" key="1">
    <source>
        <dbReference type="ARBA" id="ARBA00004370"/>
    </source>
</evidence>
<dbReference type="NCBIfam" id="TIGR00962">
    <property type="entry name" value="atpA"/>
    <property type="match status" value="1"/>
</dbReference>
<dbReference type="InterPro" id="IPR033732">
    <property type="entry name" value="ATP_synth_F1_a_nt-bd_dom"/>
</dbReference>
<accession>A0ABN8QC36</accession>
<dbReference type="InterPro" id="IPR000194">
    <property type="entry name" value="ATPase_F1/V1/A1_a/bsu_nucl-bd"/>
</dbReference>
<evidence type="ECO:0000256" key="7">
    <source>
        <dbReference type="ARBA" id="ARBA00023065"/>
    </source>
</evidence>
<proteinExistence type="inferred from homology"/>
<dbReference type="InterPro" id="IPR036121">
    <property type="entry name" value="ATPase_F1/V1/A1_a/bsu_N_sf"/>
</dbReference>
<keyword evidence="7 11" id="KW-0406">Ion transport</keyword>
<dbReference type="CDD" id="cd18116">
    <property type="entry name" value="ATP-synt_F1_alpha_N"/>
    <property type="match status" value="1"/>
</dbReference>
<feature type="domain" description="ATPase F1/V1/A1 complex alpha/beta subunit nucleotide-binding" evidence="13">
    <location>
        <begin position="192"/>
        <end position="415"/>
    </location>
</feature>
<evidence type="ECO:0000256" key="12">
    <source>
        <dbReference type="RuleBase" id="RU003551"/>
    </source>
</evidence>
<evidence type="ECO:0000256" key="10">
    <source>
        <dbReference type="ARBA" id="ARBA00023310"/>
    </source>
</evidence>
<dbReference type="Gene3D" id="1.20.150.20">
    <property type="entry name" value="ATP synthase alpha/beta chain, C-terminal domain"/>
    <property type="match status" value="1"/>
</dbReference>
<organism evidence="16 17">
    <name type="scientific">Porites evermanni</name>
    <dbReference type="NCBI Taxonomy" id="104178"/>
    <lineage>
        <taxon>Eukaryota</taxon>
        <taxon>Metazoa</taxon>
        <taxon>Cnidaria</taxon>
        <taxon>Anthozoa</taxon>
        <taxon>Hexacorallia</taxon>
        <taxon>Scleractinia</taxon>
        <taxon>Fungiina</taxon>
        <taxon>Poritidae</taxon>
        <taxon>Porites</taxon>
    </lineage>
</organism>
<dbReference type="InterPro" id="IPR005294">
    <property type="entry name" value="ATP_synth_F1_asu"/>
</dbReference>
<gene>
    <name evidence="16" type="ORF">PEVE_00004018</name>
</gene>
<dbReference type="Pfam" id="PF02874">
    <property type="entry name" value="ATP-synt_ab_N"/>
    <property type="match status" value="1"/>
</dbReference>
<keyword evidence="9 12" id="KW-0139">CF(1)</keyword>
<keyword evidence="3 11" id="KW-0813">Transport</keyword>
<dbReference type="InterPro" id="IPR004100">
    <property type="entry name" value="ATPase_F1/V1/A1_a/bsu_N"/>
</dbReference>
<keyword evidence="17" id="KW-1185">Reference proteome</keyword>
<dbReference type="HAMAP" id="MF_01346">
    <property type="entry name" value="ATP_synth_alpha_bact"/>
    <property type="match status" value="1"/>
</dbReference>
<dbReference type="CDD" id="cd18113">
    <property type="entry name" value="ATP-synt_F1_alpha_C"/>
    <property type="match status" value="1"/>
</dbReference>
<dbReference type="SUPFAM" id="SSF52540">
    <property type="entry name" value="P-loop containing nucleoside triphosphate hydrolases"/>
    <property type="match status" value="1"/>
</dbReference>
<comment type="subcellular location">
    <subcellularLocation>
        <location evidence="1">Membrane</location>
    </subcellularLocation>
</comment>
<dbReference type="PANTHER" id="PTHR48082">
    <property type="entry name" value="ATP SYNTHASE SUBUNIT ALPHA, MITOCHONDRIAL"/>
    <property type="match status" value="1"/>
</dbReference>
<evidence type="ECO:0000256" key="2">
    <source>
        <dbReference type="ARBA" id="ARBA00008936"/>
    </source>
</evidence>
<dbReference type="CDD" id="cd01132">
    <property type="entry name" value="F1-ATPase_alpha_CD"/>
    <property type="match status" value="1"/>
</dbReference>
<dbReference type="InterPro" id="IPR000793">
    <property type="entry name" value="ATP_synth_asu_C"/>
</dbReference>
<protein>
    <recommendedName>
        <fullName evidence="12">ATP synthase subunit alpha</fullName>
    </recommendedName>
</protein>
<keyword evidence="5 11" id="KW-0375">Hydrogen ion transport</keyword>
<feature type="domain" description="ATPase F1/V1/A1 complex alpha/beta subunit N-terminal" evidence="15">
    <location>
        <begin position="69"/>
        <end position="135"/>
    </location>
</feature>
<evidence type="ECO:0000259" key="13">
    <source>
        <dbReference type="Pfam" id="PF00006"/>
    </source>
</evidence>
<dbReference type="PROSITE" id="PS00152">
    <property type="entry name" value="ATPASE_ALPHA_BETA"/>
    <property type="match status" value="1"/>
</dbReference>
<evidence type="ECO:0000259" key="15">
    <source>
        <dbReference type="Pfam" id="PF02874"/>
    </source>
</evidence>
<evidence type="ECO:0000313" key="16">
    <source>
        <dbReference type="EMBL" id="CAH3161636.1"/>
    </source>
</evidence>
<dbReference type="SUPFAM" id="SSF50615">
    <property type="entry name" value="N-terminal domain of alpha and beta subunits of F1 ATP synthase"/>
    <property type="match status" value="1"/>
</dbReference>
<evidence type="ECO:0000256" key="3">
    <source>
        <dbReference type="ARBA" id="ARBA00022448"/>
    </source>
</evidence>
<dbReference type="InterPro" id="IPR020003">
    <property type="entry name" value="ATPase_a/bsu_AS"/>
</dbReference>
<dbReference type="NCBIfam" id="NF009884">
    <property type="entry name" value="PRK13343.1"/>
    <property type="match status" value="1"/>
</dbReference>
<feature type="domain" description="ATP synthase alpha subunit C-terminal" evidence="14">
    <location>
        <begin position="422"/>
        <end position="547"/>
    </location>
</feature>
<evidence type="ECO:0000256" key="5">
    <source>
        <dbReference type="ARBA" id="ARBA00022781"/>
    </source>
</evidence>
<dbReference type="Proteomes" id="UP001159427">
    <property type="component" value="Unassembled WGS sequence"/>
</dbReference>
<evidence type="ECO:0000256" key="11">
    <source>
        <dbReference type="RuleBase" id="RU000339"/>
    </source>
</evidence>
<dbReference type="InterPro" id="IPR038376">
    <property type="entry name" value="ATP_synth_asu_C_sf"/>
</dbReference>
<evidence type="ECO:0000256" key="9">
    <source>
        <dbReference type="ARBA" id="ARBA00023196"/>
    </source>
</evidence>
<keyword evidence="8" id="KW-0472">Membrane</keyword>
<reference evidence="16 17" key="1">
    <citation type="submission" date="2022-05" db="EMBL/GenBank/DDBJ databases">
        <authorList>
            <consortium name="Genoscope - CEA"/>
            <person name="William W."/>
        </authorList>
    </citation>
    <scope>NUCLEOTIDE SEQUENCE [LARGE SCALE GENOMIC DNA]</scope>
</reference>
<dbReference type="InterPro" id="IPR023366">
    <property type="entry name" value="ATP_synth_asu-like_sf"/>
</dbReference>
<evidence type="ECO:0000313" key="17">
    <source>
        <dbReference type="Proteomes" id="UP001159427"/>
    </source>
</evidence>